<sequence length="107" mass="12229">LLIEQPLLKLSELAGEGQRRLEENKESDLTRIPGEQKRQTAPRRQEEVPLSPRQVVPHQEVGPGLRRRPLHVAAGRPFHPLATTYIFVFNMELISPEICLGLYVRLC</sequence>
<protein>
    <submittedName>
        <fullName evidence="2">Uncharacterized protein</fullName>
    </submittedName>
</protein>
<reference evidence="2" key="1">
    <citation type="submission" date="2015-11" db="EMBL/GenBank/DDBJ databases">
        <title>De novo transcriptome assembly of four potential Pierce s Disease insect vectors from Arizona vineyards.</title>
        <authorList>
            <person name="Tassone E.E."/>
        </authorList>
    </citation>
    <scope>NUCLEOTIDE SEQUENCE</scope>
</reference>
<feature type="non-terminal residue" evidence="2">
    <location>
        <position position="1"/>
    </location>
</feature>
<dbReference type="AlphaFoldDB" id="A0A1B6EU40"/>
<organism evidence="2">
    <name type="scientific">Cuerna arida</name>
    <dbReference type="NCBI Taxonomy" id="1464854"/>
    <lineage>
        <taxon>Eukaryota</taxon>
        <taxon>Metazoa</taxon>
        <taxon>Ecdysozoa</taxon>
        <taxon>Arthropoda</taxon>
        <taxon>Hexapoda</taxon>
        <taxon>Insecta</taxon>
        <taxon>Pterygota</taxon>
        <taxon>Neoptera</taxon>
        <taxon>Paraneoptera</taxon>
        <taxon>Hemiptera</taxon>
        <taxon>Auchenorrhyncha</taxon>
        <taxon>Membracoidea</taxon>
        <taxon>Cicadellidae</taxon>
        <taxon>Cicadellinae</taxon>
        <taxon>Proconiini</taxon>
        <taxon>Cuerna</taxon>
    </lineage>
</organism>
<evidence type="ECO:0000313" key="2">
    <source>
        <dbReference type="EMBL" id="JAS41437.1"/>
    </source>
</evidence>
<name>A0A1B6EU40_9HEMI</name>
<feature type="region of interest" description="Disordered" evidence="1">
    <location>
        <begin position="19"/>
        <end position="62"/>
    </location>
</feature>
<evidence type="ECO:0000256" key="1">
    <source>
        <dbReference type="SAM" id="MobiDB-lite"/>
    </source>
</evidence>
<proteinExistence type="predicted"/>
<gene>
    <name evidence="2" type="ORF">g.38331</name>
</gene>
<dbReference type="EMBL" id="GECZ01028332">
    <property type="protein sequence ID" value="JAS41437.1"/>
    <property type="molecule type" value="Transcribed_RNA"/>
</dbReference>
<feature type="compositionally biased region" description="Basic and acidic residues" evidence="1">
    <location>
        <begin position="19"/>
        <end position="47"/>
    </location>
</feature>
<accession>A0A1B6EU40</accession>